<evidence type="ECO:0000313" key="4">
    <source>
        <dbReference type="Proteomes" id="UP000186551"/>
    </source>
</evidence>
<protein>
    <recommendedName>
        <fullName evidence="2">Response regulatory domain-containing protein</fullName>
    </recommendedName>
</protein>
<evidence type="ECO:0000259" key="2">
    <source>
        <dbReference type="PROSITE" id="PS50110"/>
    </source>
</evidence>
<evidence type="ECO:0000256" key="1">
    <source>
        <dbReference type="PROSITE-ProRule" id="PRU00169"/>
    </source>
</evidence>
<gene>
    <name evidence="3" type="ORF">A3841_07025</name>
</gene>
<dbReference type="EMBL" id="LVWA01000013">
    <property type="protein sequence ID" value="OKL38462.1"/>
    <property type="molecule type" value="Genomic_DNA"/>
</dbReference>
<dbReference type="OrthoDB" id="9790442at2"/>
<sequence length="64" mass="7037">MLTALGTTDDKITGLDADDYLTRPFEFKELLTRIRVIPRRNSEGFGRALGIADLETDVAVIGPT</sequence>
<name>A0A1Q5P8K5_9BACT</name>
<accession>A0A1Q5P8K5</accession>
<keyword evidence="4" id="KW-1185">Reference proteome</keyword>
<dbReference type="SUPFAM" id="SSF52172">
    <property type="entry name" value="CheY-like"/>
    <property type="match status" value="1"/>
</dbReference>
<dbReference type="Proteomes" id="UP000186551">
    <property type="component" value="Unassembled WGS sequence"/>
</dbReference>
<dbReference type="InterPro" id="IPR001789">
    <property type="entry name" value="Sig_transdc_resp-reg_receiver"/>
</dbReference>
<comment type="caution">
    <text evidence="1">Lacks conserved residue(s) required for the propagation of feature annotation.</text>
</comment>
<dbReference type="STRING" id="1797110.A3841_07025"/>
<reference evidence="3 4" key="1">
    <citation type="submission" date="2016-03" db="EMBL/GenBank/DDBJ databases">
        <title>Genome sequence of Pontibacter sp. nov., of the family cytophagaceae, isolated from marine sediment of the Yellow Sea, China.</title>
        <authorList>
            <person name="Zhang G."/>
            <person name="Zhang R."/>
        </authorList>
    </citation>
    <scope>NUCLEOTIDE SEQUENCE [LARGE SCALE GENOMIC DNA]</scope>
    <source>
        <strain evidence="3 4">S10-8</strain>
    </source>
</reference>
<dbReference type="GO" id="GO:0000160">
    <property type="term" value="P:phosphorelay signal transduction system"/>
    <property type="evidence" value="ECO:0007669"/>
    <property type="project" value="InterPro"/>
</dbReference>
<organism evidence="3 4">
    <name type="scientific">Pontibacter flavimaris</name>
    <dbReference type="NCBI Taxonomy" id="1797110"/>
    <lineage>
        <taxon>Bacteria</taxon>
        <taxon>Pseudomonadati</taxon>
        <taxon>Bacteroidota</taxon>
        <taxon>Cytophagia</taxon>
        <taxon>Cytophagales</taxon>
        <taxon>Hymenobacteraceae</taxon>
        <taxon>Pontibacter</taxon>
    </lineage>
</organism>
<proteinExistence type="predicted"/>
<feature type="domain" description="Response regulatory" evidence="2">
    <location>
        <begin position="1"/>
        <end position="38"/>
    </location>
</feature>
<dbReference type="RefSeq" id="WP_073855157.1">
    <property type="nucleotide sequence ID" value="NZ_LVWA01000013.1"/>
</dbReference>
<dbReference type="PROSITE" id="PS50110">
    <property type="entry name" value="RESPONSE_REGULATORY"/>
    <property type="match status" value="1"/>
</dbReference>
<dbReference type="InterPro" id="IPR011006">
    <property type="entry name" value="CheY-like_superfamily"/>
</dbReference>
<dbReference type="AlphaFoldDB" id="A0A1Q5P8K5"/>
<dbReference type="Gene3D" id="6.10.250.690">
    <property type="match status" value="1"/>
</dbReference>
<evidence type="ECO:0000313" key="3">
    <source>
        <dbReference type="EMBL" id="OKL38462.1"/>
    </source>
</evidence>
<comment type="caution">
    <text evidence="3">The sequence shown here is derived from an EMBL/GenBank/DDBJ whole genome shotgun (WGS) entry which is preliminary data.</text>
</comment>